<dbReference type="Gene3D" id="2.160.10.10">
    <property type="entry name" value="Hexapeptide repeat proteins"/>
    <property type="match status" value="1"/>
</dbReference>
<proteinExistence type="predicted"/>
<organism evidence="1 2">
    <name type="scientific">Candidatus Schekmanbacteria bacterium RBG_16_38_10</name>
    <dbReference type="NCBI Taxonomy" id="1817879"/>
    <lineage>
        <taxon>Bacteria</taxon>
        <taxon>Candidatus Schekmaniibacteriota</taxon>
    </lineage>
</organism>
<dbReference type="EMBL" id="MGDE01000138">
    <property type="protein sequence ID" value="OGL45408.1"/>
    <property type="molecule type" value="Genomic_DNA"/>
</dbReference>
<evidence type="ECO:0000313" key="2">
    <source>
        <dbReference type="Proteomes" id="UP000178797"/>
    </source>
</evidence>
<protein>
    <recommendedName>
        <fullName evidence="3">Acetyltransferase</fullName>
    </recommendedName>
</protein>
<evidence type="ECO:0008006" key="3">
    <source>
        <dbReference type="Google" id="ProtNLM"/>
    </source>
</evidence>
<dbReference type="InterPro" id="IPR011004">
    <property type="entry name" value="Trimer_LpxA-like_sf"/>
</dbReference>
<dbReference type="Pfam" id="PF00132">
    <property type="entry name" value="Hexapep"/>
    <property type="match status" value="1"/>
</dbReference>
<gene>
    <name evidence="1" type="ORF">A2W05_09040</name>
</gene>
<dbReference type="Proteomes" id="UP000178797">
    <property type="component" value="Unassembled WGS sequence"/>
</dbReference>
<dbReference type="PANTHER" id="PTHR43300:SF11">
    <property type="entry name" value="ACETYLTRANSFERASE RV3034C-RELATED"/>
    <property type="match status" value="1"/>
</dbReference>
<accession>A0A1F7RWH9</accession>
<name>A0A1F7RWH9_9BACT</name>
<dbReference type="PANTHER" id="PTHR43300">
    <property type="entry name" value="ACETYLTRANSFERASE"/>
    <property type="match status" value="1"/>
</dbReference>
<dbReference type="AlphaFoldDB" id="A0A1F7RWH9"/>
<sequence length="147" mass="15796">MSHSQFTLWKHHSVVGELGKLALRLFFPVFFRPIFYSLLGAKIGKNVAIGGLITDPMLTQIGDYAVIGQDSVVTSHTMVFNNFFLKRVVIGNGATVGINAVIMPGVVIGENSTVAPGAVVLMDTKIPPNEFWGGIPAKKIKDIEAAT</sequence>
<dbReference type="InterPro" id="IPR001451">
    <property type="entry name" value="Hexapep"/>
</dbReference>
<dbReference type="InterPro" id="IPR050179">
    <property type="entry name" value="Trans_hexapeptide_repeat"/>
</dbReference>
<dbReference type="SUPFAM" id="SSF51161">
    <property type="entry name" value="Trimeric LpxA-like enzymes"/>
    <property type="match status" value="1"/>
</dbReference>
<comment type="caution">
    <text evidence="1">The sequence shown here is derived from an EMBL/GenBank/DDBJ whole genome shotgun (WGS) entry which is preliminary data.</text>
</comment>
<evidence type="ECO:0000313" key="1">
    <source>
        <dbReference type="EMBL" id="OGL45408.1"/>
    </source>
</evidence>
<reference evidence="1 2" key="1">
    <citation type="journal article" date="2016" name="Nat. Commun.">
        <title>Thousands of microbial genomes shed light on interconnected biogeochemical processes in an aquifer system.</title>
        <authorList>
            <person name="Anantharaman K."/>
            <person name="Brown C.T."/>
            <person name="Hug L.A."/>
            <person name="Sharon I."/>
            <person name="Castelle C.J."/>
            <person name="Probst A.J."/>
            <person name="Thomas B.C."/>
            <person name="Singh A."/>
            <person name="Wilkins M.J."/>
            <person name="Karaoz U."/>
            <person name="Brodie E.L."/>
            <person name="Williams K.H."/>
            <person name="Hubbard S.S."/>
            <person name="Banfield J.F."/>
        </authorList>
    </citation>
    <scope>NUCLEOTIDE SEQUENCE [LARGE SCALE GENOMIC DNA]</scope>
</reference>